<keyword evidence="7" id="KW-0283">Flagellar rotation</keyword>
<dbReference type="GO" id="GO:0006935">
    <property type="term" value="P:chemotaxis"/>
    <property type="evidence" value="ECO:0007669"/>
    <property type="project" value="UniProtKB-KW"/>
</dbReference>
<evidence type="ECO:0000256" key="9">
    <source>
        <dbReference type="ARBA" id="ARBA00023143"/>
    </source>
</evidence>
<gene>
    <name evidence="11" type="ORF">A2310_03865</name>
</gene>
<dbReference type="STRING" id="1802579.A2310_03865"/>
<dbReference type="GO" id="GO:0005886">
    <property type="term" value="C:plasma membrane"/>
    <property type="evidence" value="ECO:0007669"/>
    <property type="project" value="UniProtKB-SubCell"/>
</dbReference>
<evidence type="ECO:0000256" key="2">
    <source>
        <dbReference type="ARBA" id="ARBA00004413"/>
    </source>
</evidence>
<name>A0A1F4SL03_UNCSA</name>
<keyword evidence="9" id="KW-0975">Bacterial flagellum</keyword>
<evidence type="ECO:0000256" key="1">
    <source>
        <dbReference type="ARBA" id="ARBA00004117"/>
    </source>
</evidence>
<dbReference type="GO" id="GO:0003774">
    <property type="term" value="F:cytoskeletal motor activity"/>
    <property type="evidence" value="ECO:0007669"/>
    <property type="project" value="InterPro"/>
</dbReference>
<evidence type="ECO:0000313" key="11">
    <source>
        <dbReference type="EMBL" id="OGC21142.1"/>
    </source>
</evidence>
<dbReference type="EMBL" id="MEUB01000048">
    <property type="protein sequence ID" value="OGC21142.1"/>
    <property type="molecule type" value="Genomic_DNA"/>
</dbReference>
<dbReference type="Proteomes" id="UP000178417">
    <property type="component" value="Unassembled WGS sequence"/>
</dbReference>
<evidence type="ECO:0000256" key="5">
    <source>
        <dbReference type="ARBA" id="ARBA00022475"/>
    </source>
</evidence>
<evidence type="ECO:0000256" key="7">
    <source>
        <dbReference type="ARBA" id="ARBA00022779"/>
    </source>
</evidence>
<dbReference type="Gene3D" id="1.10.220.30">
    <property type="match status" value="1"/>
</dbReference>
<dbReference type="InterPro" id="IPR000090">
    <property type="entry name" value="Flg_Motor_Flig"/>
</dbReference>
<organism evidence="11 12">
    <name type="scientific">candidate division WOR-1 bacterium RIFOXYB2_FULL_37_13</name>
    <dbReference type="NCBI Taxonomy" id="1802579"/>
    <lineage>
        <taxon>Bacteria</taxon>
        <taxon>Bacillati</taxon>
        <taxon>Saganbacteria</taxon>
    </lineage>
</organism>
<dbReference type="Pfam" id="PF14842">
    <property type="entry name" value="FliG_N"/>
    <property type="match status" value="1"/>
</dbReference>
<evidence type="ECO:0000256" key="3">
    <source>
        <dbReference type="ARBA" id="ARBA00010299"/>
    </source>
</evidence>
<comment type="caution">
    <text evidence="11">The sequence shown here is derived from an EMBL/GenBank/DDBJ whole genome shotgun (WGS) entry which is preliminary data.</text>
</comment>
<comment type="subcellular location">
    <subcellularLocation>
        <location evidence="1">Bacterial flagellum basal body</location>
    </subcellularLocation>
    <subcellularLocation>
        <location evidence="2">Cell membrane</location>
        <topology evidence="2">Peripheral membrane protein</topology>
        <orientation evidence="2">Cytoplasmic side</orientation>
    </subcellularLocation>
</comment>
<keyword evidence="6" id="KW-0145">Chemotaxis</keyword>
<proteinExistence type="inferred from homology"/>
<dbReference type="GO" id="GO:0009425">
    <property type="term" value="C:bacterial-type flagellum basal body"/>
    <property type="evidence" value="ECO:0007669"/>
    <property type="project" value="UniProtKB-SubCell"/>
</dbReference>
<evidence type="ECO:0000256" key="4">
    <source>
        <dbReference type="ARBA" id="ARBA00021870"/>
    </source>
</evidence>
<feature type="domain" description="Flagellar motor switch protein FliG N-terminal" evidence="10">
    <location>
        <begin position="3"/>
        <end position="62"/>
    </location>
</feature>
<dbReference type="GO" id="GO:0071973">
    <property type="term" value="P:bacterial-type flagellum-dependent cell motility"/>
    <property type="evidence" value="ECO:0007669"/>
    <property type="project" value="InterPro"/>
</dbReference>
<accession>A0A1F4SL03</accession>
<dbReference type="InterPro" id="IPR028263">
    <property type="entry name" value="FliG_N"/>
</dbReference>
<dbReference type="InterPro" id="IPR011002">
    <property type="entry name" value="FliG_a-hlx"/>
</dbReference>
<evidence type="ECO:0000256" key="6">
    <source>
        <dbReference type="ARBA" id="ARBA00022500"/>
    </source>
</evidence>
<sequence>MTLSGKEKATIFLSMLGAETSSAILRYLPEELADLIASSISHLPTPTPEALGEVFDDFQSYVALPSAEKKINTKEPAENEASKLSFEADEEFAEDEEKDISNLSPKERLFSAASKKLALLLSGERPQIAAFMLSLFPATKKEEVLMEMVVNREIINNLLPNLKQTYLVEELKEKLTSHFVEKLR</sequence>
<keyword evidence="5" id="KW-1003">Cell membrane</keyword>
<protein>
    <recommendedName>
        <fullName evidence="4">Flagellar motor switch protein FliG</fullName>
    </recommendedName>
</protein>
<dbReference type="PRINTS" id="PR00954">
    <property type="entry name" value="FLGMOTORFLIG"/>
</dbReference>
<comment type="similarity">
    <text evidence="3">Belongs to the FliG family.</text>
</comment>
<evidence type="ECO:0000259" key="10">
    <source>
        <dbReference type="Pfam" id="PF14842"/>
    </source>
</evidence>
<evidence type="ECO:0000313" key="12">
    <source>
        <dbReference type="Proteomes" id="UP000178417"/>
    </source>
</evidence>
<evidence type="ECO:0000256" key="8">
    <source>
        <dbReference type="ARBA" id="ARBA00023136"/>
    </source>
</evidence>
<dbReference type="AlphaFoldDB" id="A0A1F4SL03"/>
<reference evidence="11 12" key="1">
    <citation type="journal article" date="2016" name="Nat. Commun.">
        <title>Thousands of microbial genomes shed light on interconnected biogeochemical processes in an aquifer system.</title>
        <authorList>
            <person name="Anantharaman K."/>
            <person name="Brown C.T."/>
            <person name="Hug L.A."/>
            <person name="Sharon I."/>
            <person name="Castelle C.J."/>
            <person name="Probst A.J."/>
            <person name="Thomas B.C."/>
            <person name="Singh A."/>
            <person name="Wilkins M.J."/>
            <person name="Karaoz U."/>
            <person name="Brodie E.L."/>
            <person name="Williams K.H."/>
            <person name="Hubbard S.S."/>
            <person name="Banfield J.F."/>
        </authorList>
    </citation>
    <scope>NUCLEOTIDE SEQUENCE [LARGE SCALE GENOMIC DNA]</scope>
</reference>
<dbReference type="SUPFAM" id="SSF48029">
    <property type="entry name" value="FliG"/>
    <property type="match status" value="1"/>
</dbReference>
<keyword evidence="8" id="KW-0472">Membrane</keyword>